<dbReference type="RefSeq" id="WP_150088820.1">
    <property type="nucleotide sequence ID" value="NZ_VWSF01000009.1"/>
</dbReference>
<dbReference type="EMBL" id="VWSF01000009">
    <property type="protein sequence ID" value="KAA5544938.1"/>
    <property type="molecule type" value="Genomic_DNA"/>
</dbReference>
<dbReference type="AlphaFoldDB" id="A0A5M6DBK5"/>
<keyword evidence="1" id="KW-0472">Membrane</keyword>
<feature type="transmembrane region" description="Helical" evidence="1">
    <location>
        <begin position="97"/>
        <end position="118"/>
    </location>
</feature>
<accession>A0A5M6DBK5</accession>
<proteinExistence type="predicted"/>
<feature type="transmembrane region" description="Helical" evidence="1">
    <location>
        <begin position="6"/>
        <end position="25"/>
    </location>
</feature>
<feature type="transmembrane region" description="Helical" evidence="1">
    <location>
        <begin position="215"/>
        <end position="233"/>
    </location>
</feature>
<keyword evidence="1" id="KW-1133">Transmembrane helix</keyword>
<dbReference type="Proteomes" id="UP000323426">
    <property type="component" value="Unassembled WGS sequence"/>
</dbReference>
<keyword evidence="1" id="KW-0812">Transmembrane</keyword>
<organism evidence="2 3">
    <name type="scientific">Adhaeribacter rhizoryzae</name>
    <dbReference type="NCBI Taxonomy" id="2607907"/>
    <lineage>
        <taxon>Bacteria</taxon>
        <taxon>Pseudomonadati</taxon>
        <taxon>Bacteroidota</taxon>
        <taxon>Cytophagia</taxon>
        <taxon>Cytophagales</taxon>
        <taxon>Hymenobacteraceae</taxon>
        <taxon>Adhaeribacter</taxon>
    </lineage>
</organism>
<keyword evidence="3" id="KW-1185">Reference proteome</keyword>
<gene>
    <name evidence="2" type="ORF">F0145_12825</name>
</gene>
<sequence>MSVVQVLQFILVGGALQGLFLAFLLATRQANQLANRLLASLIILISFQSILVAFDTREFFLTFPHLSKVSWLLPFLFGPLIYLFTQKLTHEQPQFKRIDLVHFIPFGLTFIYLLPYYLKSRTEKIAYLNDFELARQDDFGWLGQVTLFLILFYLMLSAGILKRYERKILDTFSELGKIRLQWLKQFIYALLIILFLATVAFYAKKWTIPVLTEIYHYHIHYWFVIILIYWIGYKTLA</sequence>
<name>A0A5M6DBK5_9BACT</name>
<evidence type="ECO:0000313" key="2">
    <source>
        <dbReference type="EMBL" id="KAA5544938.1"/>
    </source>
</evidence>
<protein>
    <submittedName>
        <fullName evidence="2">Uncharacterized protein</fullName>
    </submittedName>
</protein>
<feature type="transmembrane region" description="Helical" evidence="1">
    <location>
        <begin position="138"/>
        <end position="161"/>
    </location>
</feature>
<feature type="transmembrane region" description="Helical" evidence="1">
    <location>
        <begin position="182"/>
        <end position="203"/>
    </location>
</feature>
<evidence type="ECO:0000256" key="1">
    <source>
        <dbReference type="SAM" id="Phobius"/>
    </source>
</evidence>
<comment type="caution">
    <text evidence="2">The sequence shown here is derived from an EMBL/GenBank/DDBJ whole genome shotgun (WGS) entry which is preliminary data.</text>
</comment>
<evidence type="ECO:0000313" key="3">
    <source>
        <dbReference type="Proteomes" id="UP000323426"/>
    </source>
</evidence>
<reference evidence="2 3" key="1">
    <citation type="submission" date="2019-09" db="EMBL/GenBank/DDBJ databases">
        <title>Genome sequence and assembly of Adhaeribacter sp.</title>
        <authorList>
            <person name="Chhetri G."/>
        </authorList>
    </citation>
    <scope>NUCLEOTIDE SEQUENCE [LARGE SCALE GENOMIC DNA]</scope>
    <source>
        <strain evidence="2 3">DK36</strain>
    </source>
</reference>
<feature type="transmembrane region" description="Helical" evidence="1">
    <location>
        <begin position="66"/>
        <end position="85"/>
    </location>
</feature>
<feature type="transmembrane region" description="Helical" evidence="1">
    <location>
        <begin position="37"/>
        <end position="54"/>
    </location>
</feature>